<feature type="domain" description="5'-Nucleotidase C-terminal" evidence="4">
    <location>
        <begin position="333"/>
        <end position="461"/>
    </location>
</feature>
<dbReference type="AlphaFoldDB" id="A0A7Z7VXN5"/>
<evidence type="ECO:0000313" key="6">
    <source>
        <dbReference type="EMBL" id="SUM89680.1"/>
    </source>
</evidence>
<dbReference type="SUPFAM" id="SSF56300">
    <property type="entry name" value="Metallo-dependent phosphatases"/>
    <property type="match status" value="1"/>
</dbReference>
<evidence type="ECO:0000259" key="4">
    <source>
        <dbReference type="Pfam" id="PF02872"/>
    </source>
</evidence>
<dbReference type="InterPro" id="IPR006179">
    <property type="entry name" value="5_nucleotidase/apyrase"/>
</dbReference>
<protein>
    <submittedName>
        <fullName evidence="6">5' nucleotidase family protein</fullName>
        <ecNumber evidence="6">3.1.3.6</ecNumber>
    </submittedName>
</protein>
<accession>A0A7Z7VXN5</accession>
<keyword evidence="2 6" id="KW-0378">Hydrolase</keyword>
<dbReference type="Gene3D" id="3.60.21.10">
    <property type="match status" value="1"/>
</dbReference>
<dbReference type="InterPro" id="IPR036907">
    <property type="entry name" value="5'-Nucleotdase_C_sf"/>
</dbReference>
<evidence type="ECO:0000256" key="1">
    <source>
        <dbReference type="ARBA" id="ARBA00022729"/>
    </source>
</evidence>
<dbReference type="EMBL" id="LR962863">
    <property type="protein sequence ID" value="CAD7360250.1"/>
    <property type="molecule type" value="Genomic_DNA"/>
</dbReference>
<dbReference type="GO" id="GO:0030288">
    <property type="term" value="C:outer membrane-bounded periplasmic space"/>
    <property type="evidence" value="ECO:0007669"/>
    <property type="project" value="TreeGrafter"/>
</dbReference>
<proteinExistence type="inferred from homology"/>
<name>A0A7Z7VXN5_STASC</name>
<keyword evidence="1" id="KW-0732">Signal</keyword>
<dbReference type="EMBL" id="UHEF01000001">
    <property type="protein sequence ID" value="SUM89680.1"/>
    <property type="molecule type" value="Genomic_DNA"/>
</dbReference>
<feature type="domain" description="Calcineurin-like phosphoesterase" evidence="3">
    <location>
        <begin position="16"/>
        <end position="238"/>
    </location>
</feature>
<evidence type="ECO:0000256" key="2">
    <source>
        <dbReference type="RuleBase" id="RU362119"/>
    </source>
</evidence>
<dbReference type="Gene3D" id="3.90.780.10">
    <property type="entry name" value="5'-Nucleotidase, C-terminal domain"/>
    <property type="match status" value="1"/>
</dbReference>
<dbReference type="PANTHER" id="PTHR11575">
    <property type="entry name" value="5'-NUCLEOTIDASE-RELATED"/>
    <property type="match status" value="1"/>
</dbReference>
<evidence type="ECO:0000259" key="3">
    <source>
        <dbReference type="Pfam" id="PF00149"/>
    </source>
</evidence>
<dbReference type="Pfam" id="PF00149">
    <property type="entry name" value="Metallophos"/>
    <property type="match status" value="1"/>
</dbReference>
<keyword evidence="2" id="KW-0547">Nucleotide-binding</keyword>
<evidence type="ECO:0000313" key="7">
    <source>
        <dbReference type="Proteomes" id="UP000264146"/>
    </source>
</evidence>
<dbReference type="GO" id="GO:0009166">
    <property type="term" value="P:nucleotide catabolic process"/>
    <property type="evidence" value="ECO:0007669"/>
    <property type="project" value="InterPro"/>
</dbReference>
<dbReference type="PANTHER" id="PTHR11575:SF6">
    <property type="entry name" value="2',3'-CYCLIC-NUCLEOTIDE 2'-PHOSPHODIESTERASE_3'-NUCLEOTIDASE"/>
    <property type="match status" value="1"/>
</dbReference>
<sequence>MIGVKAMSQHDEMNIQIIATSDMHSHILNESEHSNIYRAGTYINEVRRQHDHVVLLDNGGNLAGSITAFYYAIIAPYKRHPMIKLMNAMAYDASGISSNEFKYGLDFLNRSIALARFPWLSANIEYSRTREPYFSTPYMVKNINGLKIAVVGLTSEGLMKNENIEMESDVTVEKATVAAKRWIRYIYETVEPEFLIVLYHGGLSKLSHDSKSQGENQAEMIMKQVGIIDLMITGHQHETVIENDGDTLFVQAGQNAENLVHVNVKFRKRRNSFELLEMEPEIVSLNEYEEDQSLLDLTYYDRKAVRSWKNEPIHHHDIDMYFSHFHELLVRPHPYIQLLHESLVQELEATMTCVNLPLPNATGLKGGLKNEDIYNMYPHPDKPMDMTLKGSVIKQLIEESAAHLEWDGNHLTVGDMDPTHFLFWSGFDFTIDINQPPYYRVTQFGLHEDYSYRIVMTDYIYRHYKDILPDVTLHQTYPVTMPELIAKVLKQQLEIKRPKSNMSIIGL</sequence>
<reference evidence="5 7" key="2">
    <citation type="submission" date="2020-11" db="EMBL/GenBank/DDBJ databases">
        <authorList>
            <consortium name="Pathogen Informatics"/>
        </authorList>
    </citation>
    <scope>NUCLEOTIDE SEQUENCE [LARGE SCALE GENOMIC DNA]</scope>
    <source>
        <strain evidence="5 7">NCTC12218</strain>
    </source>
</reference>
<dbReference type="InterPro" id="IPR029052">
    <property type="entry name" value="Metallo-depent_PP-like"/>
</dbReference>
<reference evidence="6" key="1">
    <citation type="submission" date="2018-06" db="EMBL/GenBank/DDBJ databases">
        <authorList>
            <consortium name="Pathogen Informatics"/>
            <person name="Doyle S."/>
        </authorList>
    </citation>
    <scope>NUCLEOTIDE SEQUENCE [LARGE SCALE GENOMIC DNA]</scope>
    <source>
        <strain evidence="6">NCTC12218</strain>
    </source>
</reference>
<comment type="similarity">
    <text evidence="2">Belongs to the 5'-nucleotidase family.</text>
</comment>
<dbReference type="SUPFAM" id="SSF55816">
    <property type="entry name" value="5'-nucleotidase (syn. UDP-sugar hydrolase), C-terminal domain"/>
    <property type="match status" value="1"/>
</dbReference>
<dbReference type="GO" id="GO:0008254">
    <property type="term" value="F:3'-nucleotidase activity"/>
    <property type="evidence" value="ECO:0007669"/>
    <property type="project" value="UniProtKB-EC"/>
</dbReference>
<organism evidence="6">
    <name type="scientific">Staphylococcus schleiferi</name>
    <dbReference type="NCBI Taxonomy" id="1295"/>
    <lineage>
        <taxon>Bacteria</taxon>
        <taxon>Bacillati</taxon>
        <taxon>Bacillota</taxon>
        <taxon>Bacilli</taxon>
        <taxon>Bacillales</taxon>
        <taxon>Staphylococcaceae</taxon>
        <taxon>Staphylococcus</taxon>
    </lineage>
</organism>
<dbReference type="InterPro" id="IPR004843">
    <property type="entry name" value="Calcineurin-like_PHP"/>
</dbReference>
<dbReference type="GO" id="GO:0000166">
    <property type="term" value="F:nucleotide binding"/>
    <property type="evidence" value="ECO:0007669"/>
    <property type="project" value="UniProtKB-KW"/>
</dbReference>
<dbReference type="InterPro" id="IPR008334">
    <property type="entry name" value="5'-Nucleotdase_C"/>
</dbReference>
<dbReference type="EC" id="3.1.3.6" evidence="6"/>
<dbReference type="GO" id="GO:0046872">
    <property type="term" value="F:metal ion binding"/>
    <property type="evidence" value="ECO:0007669"/>
    <property type="project" value="InterPro"/>
</dbReference>
<dbReference type="PROSITE" id="PS00785">
    <property type="entry name" value="5_NUCLEOTIDASE_1"/>
    <property type="match status" value="1"/>
</dbReference>
<dbReference type="PRINTS" id="PR01607">
    <property type="entry name" value="APYRASEFAMLY"/>
</dbReference>
<dbReference type="Proteomes" id="UP000264146">
    <property type="component" value="Chromosome"/>
</dbReference>
<evidence type="ECO:0000313" key="5">
    <source>
        <dbReference type="EMBL" id="CAD7360250.1"/>
    </source>
</evidence>
<dbReference type="Pfam" id="PF02872">
    <property type="entry name" value="5_nucleotid_C"/>
    <property type="match status" value="1"/>
</dbReference>
<gene>
    <name evidence="6" type="primary">cpdB</name>
    <name evidence="6" type="ORF">NCTC12218_01919</name>
</gene>
<dbReference type="InterPro" id="IPR006146">
    <property type="entry name" value="5'-Nucleotdase_CS"/>
</dbReference>